<proteinExistence type="predicted"/>
<feature type="region of interest" description="Disordered" evidence="1">
    <location>
        <begin position="1"/>
        <end position="21"/>
    </location>
</feature>
<name>A0A8J3F6G9_9BURK</name>
<accession>A0A8J3F6G9</accession>
<keyword evidence="3" id="KW-1185">Reference proteome</keyword>
<evidence type="ECO:0000313" key="2">
    <source>
        <dbReference type="EMBL" id="GGI19144.1"/>
    </source>
</evidence>
<gene>
    <name evidence="2" type="ORF">GCM10008066_17610</name>
</gene>
<comment type="caution">
    <text evidence="2">The sequence shown here is derived from an EMBL/GenBank/DDBJ whole genome shotgun (WGS) entry which is preliminary data.</text>
</comment>
<dbReference type="Proteomes" id="UP000642180">
    <property type="component" value="Unassembled WGS sequence"/>
</dbReference>
<reference evidence="3" key="1">
    <citation type="journal article" date="2019" name="Int. J. Syst. Evol. Microbiol.">
        <title>The Global Catalogue of Microorganisms (GCM) 10K type strain sequencing project: providing services to taxonomists for standard genome sequencing and annotation.</title>
        <authorList>
            <consortium name="The Broad Institute Genomics Platform"/>
            <consortium name="The Broad Institute Genome Sequencing Center for Infectious Disease"/>
            <person name="Wu L."/>
            <person name="Ma J."/>
        </authorList>
    </citation>
    <scope>NUCLEOTIDE SEQUENCE [LARGE SCALE GENOMIC DNA]</scope>
    <source>
        <strain evidence="3">CCM 2767</strain>
    </source>
</reference>
<evidence type="ECO:0000313" key="3">
    <source>
        <dbReference type="Proteomes" id="UP000642180"/>
    </source>
</evidence>
<dbReference type="EMBL" id="BMDI01000001">
    <property type="protein sequence ID" value="GGI19144.1"/>
    <property type="molecule type" value="Genomic_DNA"/>
</dbReference>
<evidence type="ECO:0008006" key="4">
    <source>
        <dbReference type="Google" id="ProtNLM"/>
    </source>
</evidence>
<dbReference type="AlphaFoldDB" id="A0A8J3F6G9"/>
<sequence length="267" mass="29469">MITGSGNLTERGLGQKPGGQAANWEAFSTQSLEGETALAVEKEISDWLQAQAKAETLCSLDDPRVLEKAMANARVRYNNGLKAPAQPKAAAPKHAAKALAVAAPALQQQEILIRELPSTRGGQGDIGQTAHRHFFGHDGTDKFIFTQYVELDGTLHAVKKVWLFYNAASNNYRLELPESKGQYEVGPNDERMILIAAKLDERSFRYTILRPITNQPAYKKVRLLFGPHPLAGRRLMKESYVSPDLLRDAWDDAPIDLLPISLPTAEP</sequence>
<evidence type="ECO:0000256" key="1">
    <source>
        <dbReference type="SAM" id="MobiDB-lite"/>
    </source>
</evidence>
<organism evidence="2 3">
    <name type="scientific">Oxalicibacterium faecigallinarum</name>
    <dbReference type="NCBI Taxonomy" id="573741"/>
    <lineage>
        <taxon>Bacteria</taxon>
        <taxon>Pseudomonadati</taxon>
        <taxon>Pseudomonadota</taxon>
        <taxon>Betaproteobacteria</taxon>
        <taxon>Burkholderiales</taxon>
        <taxon>Oxalobacteraceae</taxon>
        <taxon>Oxalicibacterium</taxon>
    </lineage>
</organism>
<protein>
    <recommendedName>
        <fullName evidence="4">Phospholipase D-like domain-containing protein</fullName>
    </recommendedName>
</protein>